<accession>A0A7W9CZV8</accession>
<dbReference type="Pfam" id="PF05159">
    <property type="entry name" value="Capsule_synth"/>
    <property type="match status" value="1"/>
</dbReference>
<keyword evidence="3" id="KW-1185">Reference proteome</keyword>
<evidence type="ECO:0000259" key="1">
    <source>
        <dbReference type="PROSITE" id="PS50206"/>
    </source>
</evidence>
<dbReference type="InterPro" id="IPR001763">
    <property type="entry name" value="Rhodanese-like_dom"/>
</dbReference>
<dbReference type="Proteomes" id="UP000549882">
    <property type="component" value="Unassembled WGS sequence"/>
</dbReference>
<dbReference type="AlphaFoldDB" id="A0A7W9CZV8"/>
<feature type="domain" description="Rhodanese" evidence="1">
    <location>
        <begin position="31"/>
        <end position="78"/>
    </location>
</feature>
<sequence>MTADGQGDAAASQRVFLFLQGPSSPLFMEIARRLETAGHRCIRINLNPGDWIFWRRRGAYNYRGGFAGWRSYVRRRIEADKVTDVILLGEERPYHQVAIEEARRRAASISVVEMGYLRPDWVTLERDGMSSNSHFPVDPLYIVQAAASLAEPDWTRRFSHSFLAEATYDLLYNLPSAFLWFLYPGYRRHALYHPLVEYAGWLRRLPSSGRRARESEATIERLIAAETRFFVYPLQLQTDYQLRAHSPFHRQQDAIRQVMQSFALHAALDRHLVIKLHPLDNGLVDWKGYIHGIGAKLALSSRIHFIDGGNLEKLISASQGMVTVNSTAALSALQAERPVKVLGAAIYDIQGLTDQKPLDLFWDNPATPSVDIRSAFLKLLAASIQVRGNFYSRVGARAAADEIAERLLSQSVNLPAAFIDPPPRQRPTKINIP</sequence>
<evidence type="ECO:0000313" key="2">
    <source>
        <dbReference type="EMBL" id="MBB5572166.1"/>
    </source>
</evidence>
<name>A0A7W9CZV8_9HYPH</name>
<gene>
    <name evidence="2" type="ORF">GGD50_000742</name>
</gene>
<dbReference type="InterPro" id="IPR007833">
    <property type="entry name" value="Capsule_polysaccharide_synth"/>
</dbReference>
<dbReference type="RefSeq" id="WP_181316031.1">
    <property type="nucleotide sequence ID" value="NZ_JACHBI010000001.1"/>
</dbReference>
<reference evidence="2 3" key="1">
    <citation type="submission" date="2020-08" db="EMBL/GenBank/DDBJ databases">
        <title>Genomic Encyclopedia of Type Strains, Phase IV (KMG-V): Genome sequencing to study the core and pangenomes of soil and plant-associated prokaryotes.</title>
        <authorList>
            <person name="Whitman W."/>
        </authorList>
    </citation>
    <scope>NUCLEOTIDE SEQUENCE [LARGE SCALE GENOMIC DNA]</scope>
    <source>
        <strain evidence="2 3">SEMIA 4064</strain>
    </source>
</reference>
<protein>
    <submittedName>
        <fullName evidence="2">Capsular polysaccharide export protein</fullName>
    </submittedName>
</protein>
<proteinExistence type="predicted"/>
<dbReference type="GO" id="GO:0000271">
    <property type="term" value="P:polysaccharide biosynthetic process"/>
    <property type="evidence" value="ECO:0007669"/>
    <property type="project" value="InterPro"/>
</dbReference>
<dbReference type="EMBL" id="JACHBI010000001">
    <property type="protein sequence ID" value="MBB5572166.1"/>
    <property type="molecule type" value="Genomic_DNA"/>
</dbReference>
<evidence type="ECO:0000313" key="3">
    <source>
        <dbReference type="Proteomes" id="UP000549882"/>
    </source>
</evidence>
<dbReference type="PROSITE" id="PS50206">
    <property type="entry name" value="RHODANESE_3"/>
    <property type="match status" value="1"/>
</dbReference>
<comment type="caution">
    <text evidence="2">The sequence shown here is derived from an EMBL/GenBank/DDBJ whole genome shotgun (WGS) entry which is preliminary data.</text>
</comment>
<dbReference type="GO" id="GO:0015774">
    <property type="term" value="P:polysaccharide transport"/>
    <property type="evidence" value="ECO:0007669"/>
    <property type="project" value="InterPro"/>
</dbReference>
<dbReference type="CDD" id="cd16441">
    <property type="entry name" value="beta_Kdo_transferase_KpsS"/>
    <property type="match status" value="1"/>
</dbReference>
<organism evidence="2 3">
    <name type="scientific">Rhizobium paranaense</name>
    <dbReference type="NCBI Taxonomy" id="1650438"/>
    <lineage>
        <taxon>Bacteria</taxon>
        <taxon>Pseudomonadati</taxon>
        <taxon>Pseudomonadota</taxon>
        <taxon>Alphaproteobacteria</taxon>
        <taxon>Hyphomicrobiales</taxon>
        <taxon>Rhizobiaceae</taxon>
        <taxon>Rhizobium/Agrobacterium group</taxon>
        <taxon>Rhizobium</taxon>
    </lineage>
</organism>